<organism evidence="3 4">
    <name type="scientific">Williamsia herbipolensis</name>
    <dbReference type="NCBI Taxonomy" id="1603258"/>
    <lineage>
        <taxon>Bacteria</taxon>
        <taxon>Bacillati</taxon>
        <taxon>Actinomycetota</taxon>
        <taxon>Actinomycetes</taxon>
        <taxon>Mycobacteriales</taxon>
        <taxon>Nocardiaceae</taxon>
        <taxon>Williamsia</taxon>
    </lineage>
</organism>
<dbReference type="EMBL" id="CP108021">
    <property type="protein sequence ID" value="WUM19707.1"/>
    <property type="molecule type" value="Genomic_DNA"/>
</dbReference>
<dbReference type="InterPro" id="IPR006311">
    <property type="entry name" value="TAT_signal"/>
</dbReference>
<accession>A0AAU4K0Y2</accession>
<evidence type="ECO:0000313" key="3">
    <source>
        <dbReference type="EMBL" id="WUM19707.1"/>
    </source>
</evidence>
<dbReference type="Proteomes" id="UP001432128">
    <property type="component" value="Chromosome"/>
</dbReference>
<dbReference type="Pfam" id="PF16525">
    <property type="entry name" value="MHB"/>
    <property type="match status" value="1"/>
</dbReference>
<feature type="chain" id="PRO_5043805410" evidence="1">
    <location>
        <begin position="36"/>
        <end position="126"/>
    </location>
</feature>
<name>A0AAU4K0Y2_9NOCA</name>
<dbReference type="InterPro" id="IPR038378">
    <property type="entry name" value="MHB_sf"/>
</dbReference>
<keyword evidence="1" id="KW-0732">Signal</keyword>
<protein>
    <submittedName>
        <fullName evidence="3">Hemophore-related protein</fullName>
    </submittedName>
</protein>
<proteinExistence type="predicted"/>
<feature type="signal peptide" evidence="1">
    <location>
        <begin position="1"/>
        <end position="35"/>
    </location>
</feature>
<dbReference type="NCBIfam" id="TIGR04529">
    <property type="entry name" value="MTB_hemophore"/>
    <property type="match status" value="1"/>
</dbReference>
<evidence type="ECO:0000313" key="4">
    <source>
        <dbReference type="Proteomes" id="UP001432128"/>
    </source>
</evidence>
<dbReference type="KEGG" id="whr:OG579_18740"/>
<feature type="domain" description="Haemophore haem-binding" evidence="2">
    <location>
        <begin position="46"/>
        <end position="106"/>
    </location>
</feature>
<dbReference type="Gene3D" id="1.20.20.20">
    <property type="entry name" value="Haemophore, haem-binding domain"/>
    <property type="match status" value="1"/>
</dbReference>
<reference evidence="3 4" key="1">
    <citation type="submission" date="2022-10" db="EMBL/GenBank/DDBJ databases">
        <title>The complete genomes of actinobacterial strains from the NBC collection.</title>
        <authorList>
            <person name="Joergensen T.S."/>
            <person name="Alvarez Arevalo M."/>
            <person name="Sterndorff E.B."/>
            <person name="Faurdal D."/>
            <person name="Vuksanovic O."/>
            <person name="Mourched A.-S."/>
            <person name="Charusanti P."/>
            <person name="Shaw S."/>
            <person name="Blin K."/>
            <person name="Weber T."/>
        </authorList>
    </citation>
    <scope>NUCLEOTIDE SEQUENCE [LARGE SCALE GENOMIC DNA]</scope>
    <source>
        <strain evidence="3 4">NBC_00319</strain>
    </source>
</reference>
<sequence>MAQHISRTRISRTVGVAIAAAGVGAIALMPATASAAPADRAVPGTSCTVGQVERATTAVSPAIGGYLRNPQIRAEFERIVVLPEPQRRAEVQRYLDRNPDVAAQVDRYRPQIDRGVARVIATCDRF</sequence>
<gene>
    <name evidence="3" type="ORF">OG579_18740</name>
</gene>
<evidence type="ECO:0000259" key="2">
    <source>
        <dbReference type="Pfam" id="PF16525"/>
    </source>
</evidence>
<dbReference type="RefSeq" id="WP_328857168.1">
    <property type="nucleotide sequence ID" value="NZ_CP108021.1"/>
</dbReference>
<evidence type="ECO:0000256" key="1">
    <source>
        <dbReference type="SAM" id="SignalP"/>
    </source>
</evidence>
<dbReference type="GO" id="GO:0020037">
    <property type="term" value="F:heme binding"/>
    <property type="evidence" value="ECO:0007669"/>
    <property type="project" value="InterPro"/>
</dbReference>
<dbReference type="InterPro" id="IPR032407">
    <property type="entry name" value="MHB"/>
</dbReference>
<dbReference type="PROSITE" id="PS51318">
    <property type="entry name" value="TAT"/>
    <property type="match status" value="1"/>
</dbReference>
<keyword evidence="4" id="KW-1185">Reference proteome</keyword>
<dbReference type="AlphaFoldDB" id="A0AAU4K0Y2"/>